<dbReference type="Proteomes" id="UP000828390">
    <property type="component" value="Unassembled WGS sequence"/>
</dbReference>
<accession>A0A9D4N480</accession>
<keyword evidence="3" id="KW-1185">Reference proteome</keyword>
<sequence length="84" mass="9900">MDISSKHLYNPPGSKDSRKTCPKADYIIELTVPWETRCEEAYGRKKAKSRRKRLLFSVSVQTDDSTWGYWQRQKRGYPETELSN</sequence>
<evidence type="ECO:0000313" key="2">
    <source>
        <dbReference type="EMBL" id="KAH3887531.1"/>
    </source>
</evidence>
<reference evidence="2" key="2">
    <citation type="submission" date="2020-11" db="EMBL/GenBank/DDBJ databases">
        <authorList>
            <person name="McCartney M.A."/>
            <person name="Auch B."/>
            <person name="Kono T."/>
            <person name="Mallez S."/>
            <person name="Becker A."/>
            <person name="Gohl D.M."/>
            <person name="Silverstein K.A.T."/>
            <person name="Koren S."/>
            <person name="Bechman K.B."/>
            <person name="Herman A."/>
            <person name="Abrahante J.E."/>
            <person name="Garbe J."/>
        </authorList>
    </citation>
    <scope>NUCLEOTIDE SEQUENCE</scope>
    <source>
        <strain evidence="2">Duluth1</strain>
        <tissue evidence="2">Whole animal</tissue>
    </source>
</reference>
<feature type="region of interest" description="Disordered" evidence="1">
    <location>
        <begin position="1"/>
        <end position="20"/>
    </location>
</feature>
<evidence type="ECO:0000256" key="1">
    <source>
        <dbReference type="SAM" id="MobiDB-lite"/>
    </source>
</evidence>
<comment type="caution">
    <text evidence="2">The sequence shown here is derived from an EMBL/GenBank/DDBJ whole genome shotgun (WGS) entry which is preliminary data.</text>
</comment>
<gene>
    <name evidence="2" type="ORF">DPMN_011548</name>
</gene>
<name>A0A9D4N480_DREPO</name>
<reference evidence="2" key="1">
    <citation type="journal article" date="2019" name="bioRxiv">
        <title>The Genome of the Zebra Mussel, Dreissena polymorpha: A Resource for Invasive Species Research.</title>
        <authorList>
            <person name="McCartney M.A."/>
            <person name="Auch B."/>
            <person name="Kono T."/>
            <person name="Mallez S."/>
            <person name="Zhang Y."/>
            <person name="Obille A."/>
            <person name="Becker A."/>
            <person name="Abrahante J.E."/>
            <person name="Garbe J."/>
            <person name="Badalamenti J.P."/>
            <person name="Herman A."/>
            <person name="Mangelson H."/>
            <person name="Liachko I."/>
            <person name="Sullivan S."/>
            <person name="Sone E.D."/>
            <person name="Koren S."/>
            <person name="Silverstein K.A.T."/>
            <person name="Beckman K.B."/>
            <person name="Gohl D.M."/>
        </authorList>
    </citation>
    <scope>NUCLEOTIDE SEQUENCE</scope>
    <source>
        <strain evidence="2">Duluth1</strain>
        <tissue evidence="2">Whole animal</tissue>
    </source>
</reference>
<proteinExistence type="predicted"/>
<dbReference type="AlphaFoldDB" id="A0A9D4N480"/>
<protein>
    <submittedName>
        <fullName evidence="2">Uncharacterized protein</fullName>
    </submittedName>
</protein>
<organism evidence="2 3">
    <name type="scientific">Dreissena polymorpha</name>
    <name type="common">Zebra mussel</name>
    <name type="synonym">Mytilus polymorpha</name>
    <dbReference type="NCBI Taxonomy" id="45954"/>
    <lineage>
        <taxon>Eukaryota</taxon>
        <taxon>Metazoa</taxon>
        <taxon>Spiralia</taxon>
        <taxon>Lophotrochozoa</taxon>
        <taxon>Mollusca</taxon>
        <taxon>Bivalvia</taxon>
        <taxon>Autobranchia</taxon>
        <taxon>Heteroconchia</taxon>
        <taxon>Euheterodonta</taxon>
        <taxon>Imparidentia</taxon>
        <taxon>Neoheterodontei</taxon>
        <taxon>Myida</taxon>
        <taxon>Dreissenoidea</taxon>
        <taxon>Dreissenidae</taxon>
        <taxon>Dreissena</taxon>
    </lineage>
</organism>
<dbReference type="EMBL" id="JAIWYP010000001">
    <property type="protein sequence ID" value="KAH3887531.1"/>
    <property type="molecule type" value="Genomic_DNA"/>
</dbReference>
<evidence type="ECO:0000313" key="3">
    <source>
        <dbReference type="Proteomes" id="UP000828390"/>
    </source>
</evidence>